<gene>
    <name evidence="2" type="ORF">QOZ95_004243</name>
</gene>
<comment type="caution">
    <text evidence="2">The sequence shown here is derived from an EMBL/GenBank/DDBJ whole genome shotgun (WGS) entry which is preliminary data.</text>
</comment>
<dbReference type="InterPro" id="IPR025402">
    <property type="entry name" value="DMP19_C"/>
</dbReference>
<evidence type="ECO:0000313" key="2">
    <source>
        <dbReference type="EMBL" id="MDQ0496057.1"/>
    </source>
</evidence>
<dbReference type="Gene3D" id="1.20.1420.60">
    <property type="match status" value="1"/>
</dbReference>
<name>A0ABU0L453_9BACL</name>
<keyword evidence="3" id="KW-1185">Reference proteome</keyword>
<dbReference type="Proteomes" id="UP001242811">
    <property type="component" value="Unassembled WGS sequence"/>
</dbReference>
<feature type="domain" description="DNA mimic protein DMP19 C-terminal" evidence="1">
    <location>
        <begin position="67"/>
        <end position="187"/>
    </location>
</feature>
<accession>A0ABU0L453</accession>
<evidence type="ECO:0000259" key="1">
    <source>
        <dbReference type="Pfam" id="PF14300"/>
    </source>
</evidence>
<dbReference type="RefSeq" id="WP_244316031.1">
    <property type="nucleotide sequence ID" value="NZ_CP045298.1"/>
</dbReference>
<reference evidence="2 3" key="1">
    <citation type="submission" date="2023-07" db="EMBL/GenBank/DDBJ databases">
        <title>Genomic Encyclopedia of Type Strains, Phase IV (KMG-IV): sequencing the most valuable type-strain genomes for metagenomic binning, comparative biology and taxonomic classification.</title>
        <authorList>
            <person name="Goeker M."/>
        </authorList>
    </citation>
    <scope>NUCLEOTIDE SEQUENCE [LARGE SCALE GENOMIC DNA]</scope>
    <source>
        <strain evidence="2 3">DSM 14914</strain>
    </source>
</reference>
<dbReference type="EMBL" id="JAUSWA010000030">
    <property type="protein sequence ID" value="MDQ0496057.1"/>
    <property type="molecule type" value="Genomic_DNA"/>
</dbReference>
<sequence length="200" mass="23087">MDTETLDETMQNQNYEIKVNMMSTPNHVIKLLIPPHNNFSAADLVEHIGSVIYGEEAGSIRDMIYEVPESVRTIILLIDFDTELSMNGILGFLENSTGKYLNETISTLKLIKAEKDLSILEEIKKLIEDINFNGEIKLEPYQVTTIEERHDINDRILERIKELADGLYIYSIDRDIFDYLIDYLSNNWIVLLKELKGVCK</sequence>
<protein>
    <recommendedName>
        <fullName evidence="1">DNA mimic protein DMP19 C-terminal domain-containing protein</fullName>
    </recommendedName>
</protein>
<dbReference type="Pfam" id="PF14300">
    <property type="entry name" value="DMP19"/>
    <property type="match status" value="1"/>
</dbReference>
<evidence type="ECO:0000313" key="3">
    <source>
        <dbReference type="Proteomes" id="UP001242811"/>
    </source>
</evidence>
<organism evidence="2 3">
    <name type="scientific">Paenibacillus brasilensis</name>
    <dbReference type="NCBI Taxonomy" id="128574"/>
    <lineage>
        <taxon>Bacteria</taxon>
        <taxon>Bacillati</taxon>
        <taxon>Bacillota</taxon>
        <taxon>Bacilli</taxon>
        <taxon>Bacillales</taxon>
        <taxon>Paenibacillaceae</taxon>
        <taxon>Paenibacillus</taxon>
    </lineage>
</organism>
<proteinExistence type="predicted"/>